<organism evidence="2 3">
    <name type="scientific">Tetracentron sinense</name>
    <name type="common">Spur-leaf</name>
    <dbReference type="NCBI Taxonomy" id="13715"/>
    <lineage>
        <taxon>Eukaryota</taxon>
        <taxon>Viridiplantae</taxon>
        <taxon>Streptophyta</taxon>
        <taxon>Embryophyta</taxon>
        <taxon>Tracheophyta</taxon>
        <taxon>Spermatophyta</taxon>
        <taxon>Magnoliopsida</taxon>
        <taxon>Trochodendrales</taxon>
        <taxon>Trochodendraceae</taxon>
        <taxon>Tetracentron</taxon>
    </lineage>
</organism>
<keyword evidence="3" id="KW-1185">Reference proteome</keyword>
<dbReference type="AlphaFoldDB" id="A0A835DJM3"/>
<name>A0A835DJM3_TETSI</name>
<protein>
    <submittedName>
        <fullName evidence="2">Uncharacterized protein</fullName>
    </submittedName>
</protein>
<gene>
    <name evidence="2" type="ORF">HHK36_008009</name>
</gene>
<proteinExistence type="predicted"/>
<evidence type="ECO:0000313" key="3">
    <source>
        <dbReference type="Proteomes" id="UP000655225"/>
    </source>
</evidence>
<comment type="caution">
    <text evidence="2">The sequence shown here is derived from an EMBL/GenBank/DDBJ whole genome shotgun (WGS) entry which is preliminary data.</text>
</comment>
<feature type="compositionally biased region" description="Basic residues" evidence="1">
    <location>
        <begin position="736"/>
        <end position="748"/>
    </location>
</feature>
<dbReference type="EMBL" id="JABCRI010000005">
    <property type="protein sequence ID" value="KAF8405931.1"/>
    <property type="molecule type" value="Genomic_DNA"/>
</dbReference>
<evidence type="ECO:0000313" key="2">
    <source>
        <dbReference type="EMBL" id="KAF8405931.1"/>
    </source>
</evidence>
<dbReference type="Proteomes" id="UP000655225">
    <property type="component" value="Unassembled WGS sequence"/>
</dbReference>
<sequence length="881" mass="97908">MLSIGEKLQKLMEVEVADVNRSCNDGLDEHICHGVKVSQDKEVLLRNQLFSLRMKVAANIAIHLSMKANLGSENSKDVAKEKESSRILPQVAHEEIVAVFKVTEGTMEGDLIVQMVERHSRPFSKEQLADDEDLLDEKVAELNENDHDVLDVSMKMVKFQSSKLVATMEENFCKTSNNFIEEGKEKSSTASPPCLKDSGEVAGANDSKIMRKEPKKFRFCFENEKIDILDLVKVPDEKFSAESREGFRSCQGKEIEQGEALFSSGRGLLFIIVKEINCEDCEGDYAEVAPVDIGDHQVHGEVDVTEVGKMNCSADSEVTGWRENLGTMEGSFAYEDSNAVVKEEENVEGSVPSILDEQMSENGEVAEYKADFSTMEGNVNKDGKESEMDGSVDAVFYENIYEADKVGANKVIHLTLKANLGSEDSKDVSKEKESLRILPSVAHEEIGISGMSDVGSVKDFTEIQNYAKFCSLTPETGEKCSAVSPPGASKYRGECLREKLADDEDLMEEEVAMLNESDPADFDCKTSNIEEIEKARVSAQNFNDFGEMVNPAPAAYEFSSWEINIFSGDKKEEGTFDSSPTVKKGDTHTATDFINRLIQNQYILTVAAQGDEREENRAVIANSEQKCLLCSDGFPYDDEDLQALCKKHNIPSNTMKLEMACNLTLLLKGEEKSTTAGPPCLKDSGEVAGANDSKIVTNEPKKVRFGLENENIEILDLQKDPYGKFSAEMKSDARRSKNKLNSQKKRGSGKQVLEEKASMAASETGTEIGILVESCIPINGGKMELKYRTNWKEWGYLNSKKSLLEDVDSMLLCGNPYSRAMGKWKLMRSSGRNEPRKLARDLTLEEEGSITQEGVGFQERSDRISKLEGTLRIHQWKDGYK</sequence>
<reference evidence="2 3" key="1">
    <citation type="submission" date="2020-04" db="EMBL/GenBank/DDBJ databases">
        <title>Plant Genome Project.</title>
        <authorList>
            <person name="Zhang R.-G."/>
        </authorList>
    </citation>
    <scope>NUCLEOTIDE SEQUENCE [LARGE SCALE GENOMIC DNA]</scope>
    <source>
        <strain evidence="2">YNK0</strain>
        <tissue evidence="2">Leaf</tissue>
    </source>
</reference>
<dbReference type="OrthoDB" id="913480at2759"/>
<evidence type="ECO:0000256" key="1">
    <source>
        <dbReference type="SAM" id="MobiDB-lite"/>
    </source>
</evidence>
<accession>A0A835DJM3</accession>
<feature type="region of interest" description="Disordered" evidence="1">
    <location>
        <begin position="728"/>
        <end position="757"/>
    </location>
</feature>